<name>A0A0P0P0W1_9CAUL</name>
<dbReference type="STRING" id="69395.AQ619_12605"/>
<dbReference type="OrthoDB" id="543560at2"/>
<evidence type="ECO:0000313" key="3">
    <source>
        <dbReference type="Proteomes" id="UP000056905"/>
    </source>
</evidence>
<evidence type="ECO:0000256" key="1">
    <source>
        <dbReference type="SAM" id="SignalP"/>
    </source>
</evidence>
<accession>A0A0P0P0W1</accession>
<dbReference type="PROSITE" id="PS51257">
    <property type="entry name" value="PROKAR_LIPOPROTEIN"/>
    <property type="match status" value="1"/>
</dbReference>
<dbReference type="Proteomes" id="UP000056905">
    <property type="component" value="Chromosome"/>
</dbReference>
<protein>
    <recommendedName>
        <fullName evidence="4">DUF3604 domain-containing protein</fullName>
    </recommendedName>
</protein>
<keyword evidence="1" id="KW-0732">Signal</keyword>
<organism evidence="2 3">
    <name type="scientific">Caulobacter henricii</name>
    <dbReference type="NCBI Taxonomy" id="69395"/>
    <lineage>
        <taxon>Bacteria</taxon>
        <taxon>Pseudomonadati</taxon>
        <taxon>Pseudomonadota</taxon>
        <taxon>Alphaproteobacteria</taxon>
        <taxon>Caulobacterales</taxon>
        <taxon>Caulobacteraceae</taxon>
        <taxon>Caulobacter</taxon>
    </lineage>
</organism>
<sequence>MKKTIVAMAAAGGCVLGLAACDQVGSKVGGNSKSAVVETAYPERVYWGDTHLHTSNSVDAFGFGVRLGSEEALRFARGEEVTSTGGMKAKLARPLDFLVIADHSDGLGFTRKIYDAPRFLLRNPLLLRWHDMMHEGPQGSLKATGELIDAAASGSLPPDITDPKRSAKATRSIWNDHLSIVERYNEPGKFSAFMGFEYTLMPKGDNLHRVVMFRDGKAEASKVVPYSSLVGTSAAMLWDYMDAYEKTTGGKALAIPHNSNVSNGLMFELTGPDGGPMSADYARRRAAREPIVEATQIKGDSESHPFLSPNDEFADFGDAGWDLGNLPMSSKKTPDMLAGDYVREALKRGLAIEAKTGVNPYKMGMIGSTDSHTALATADEDNFFGKHAGVEPRPGRAMEPQNLGSREGRFGYHYLAGGYAGVWAKSNTRAAIFDAMMKREVYATTGPRMQVRVFGGWDFTANDLKTNWVKAGYARGVPMGSDLKAGSSKAPVFIVSALKDPIGANLDRVQMVKGWVDKAGVTHEQVYDVVWSDAARRVPKGGKVPPVGDTVDLATATYANSIGAPELTTVWTDPDFDPSLKAFYYVRVLEIPTPRWVAYDAVRYKVKMGPEVKMKDQERAYTSPIWYTPRG</sequence>
<reference evidence="2 3" key="1">
    <citation type="submission" date="2015-10" db="EMBL/GenBank/DDBJ databases">
        <title>Conservation of the essential genome among Caulobacter and Brevundimonas species.</title>
        <authorList>
            <person name="Scott D."/>
            <person name="Ely B."/>
        </authorList>
    </citation>
    <scope>NUCLEOTIDE SEQUENCE [LARGE SCALE GENOMIC DNA]</scope>
    <source>
        <strain evidence="2 3">CB4</strain>
    </source>
</reference>
<dbReference type="Pfam" id="PF12228">
    <property type="entry name" value="DUF3604"/>
    <property type="match status" value="1"/>
</dbReference>
<feature type="chain" id="PRO_5006052619" description="DUF3604 domain-containing protein" evidence="1">
    <location>
        <begin position="20"/>
        <end position="631"/>
    </location>
</feature>
<dbReference type="InterPro" id="IPR022028">
    <property type="entry name" value="DUF3604"/>
</dbReference>
<dbReference type="RefSeq" id="WP_062148098.1">
    <property type="nucleotide sequence ID" value="NZ_CP013002.1"/>
</dbReference>
<feature type="signal peptide" evidence="1">
    <location>
        <begin position="1"/>
        <end position="19"/>
    </location>
</feature>
<proteinExistence type="predicted"/>
<keyword evidence="3" id="KW-1185">Reference proteome</keyword>
<dbReference type="EMBL" id="CP013002">
    <property type="protein sequence ID" value="ALL14111.1"/>
    <property type="molecule type" value="Genomic_DNA"/>
</dbReference>
<evidence type="ECO:0008006" key="4">
    <source>
        <dbReference type="Google" id="ProtNLM"/>
    </source>
</evidence>
<evidence type="ECO:0000313" key="2">
    <source>
        <dbReference type="EMBL" id="ALL14111.1"/>
    </source>
</evidence>
<gene>
    <name evidence="2" type="ORF">AQ619_12605</name>
</gene>
<dbReference type="AlphaFoldDB" id="A0A0P0P0W1"/>
<dbReference type="KEGG" id="chq:AQ619_12605"/>